<keyword evidence="5" id="KW-0153">Cholesterol metabolism</keyword>
<keyword evidence="11" id="KW-0805">Transcription regulation</keyword>
<dbReference type="AlphaFoldDB" id="A0A8C4ZD64"/>
<dbReference type="GO" id="GO:0000139">
    <property type="term" value="C:Golgi membrane"/>
    <property type="evidence" value="ECO:0007669"/>
    <property type="project" value="UniProtKB-SubCell"/>
</dbReference>
<comment type="similarity">
    <text evidence="22">Belongs to the SREBP family.</text>
</comment>
<evidence type="ECO:0000256" key="20">
    <source>
        <dbReference type="ARBA" id="ARBA00023242"/>
    </source>
</evidence>
<evidence type="ECO:0000256" key="25">
    <source>
        <dbReference type="ARBA" id="ARBA00045313"/>
    </source>
</evidence>
<evidence type="ECO:0000256" key="27">
    <source>
        <dbReference type="ARBA" id="ARBA00047005"/>
    </source>
</evidence>
<evidence type="ECO:0000313" key="31">
    <source>
        <dbReference type="Ensembl" id="ENSGMOP00000012436.2"/>
    </source>
</evidence>
<comment type="subcellular location">
    <subcellularLocation>
        <location evidence="4">Cytoplasmic vesicle</location>
        <location evidence="4">COPII-coated vesicle membrane</location>
        <topology evidence="4">Multi-pass membrane protein</topology>
    </subcellularLocation>
    <subcellularLocation>
        <location evidence="3">Endoplasmic reticulum membrane</location>
        <topology evidence="3">Multi-pass membrane protein</topology>
    </subcellularLocation>
    <subcellularLocation>
        <location evidence="2">Golgi apparatus membrane</location>
    </subcellularLocation>
    <subcellularLocation>
        <location evidence="1">Nucleus</location>
    </subcellularLocation>
</comment>
<evidence type="ECO:0000256" key="1">
    <source>
        <dbReference type="ARBA" id="ARBA00004123"/>
    </source>
</evidence>
<comment type="function">
    <text evidence="26">Key transcription factor that regulates expression of genes involved in cholesterol biosynthesis and lipid homeostasis. Binds to the sterol regulatory element 1 (SRE-1) (5'-ATCACCCCAC-3'). Has dual sequence specificity binding to both an E-box motif (5'-ATCACGTGA-3') and to SRE-1 (5'-ATCACCCCAC-3'). Regulates the promoters of genes involved in cholesterol biosynthesis and the LDL receptor (LDLR) pathway of sterol regulation.</text>
</comment>
<evidence type="ECO:0000256" key="10">
    <source>
        <dbReference type="ARBA" id="ARBA00022989"/>
    </source>
</evidence>
<evidence type="ECO:0000256" key="14">
    <source>
        <dbReference type="ARBA" id="ARBA00023125"/>
    </source>
</evidence>
<keyword evidence="14" id="KW-0238">DNA-binding</keyword>
<feature type="region of interest" description="Disordered" evidence="29">
    <location>
        <begin position="328"/>
        <end position="373"/>
    </location>
</feature>
<dbReference type="GO" id="GO:0008203">
    <property type="term" value="P:cholesterol metabolic process"/>
    <property type="evidence" value="ECO:0007669"/>
    <property type="project" value="UniProtKB-KW"/>
</dbReference>
<dbReference type="PANTHER" id="PTHR46062:SF2">
    <property type="entry name" value="STEROL REGULATORY ELEMENT-BINDING PROTEIN 1"/>
    <property type="match status" value="1"/>
</dbReference>
<keyword evidence="9" id="KW-0832">Ubl conjugation</keyword>
<evidence type="ECO:0000256" key="5">
    <source>
        <dbReference type="ARBA" id="ARBA00022548"/>
    </source>
</evidence>
<accession>A0A8C4ZD64</accession>
<keyword evidence="20" id="KW-0539">Nucleus</keyword>
<dbReference type="GO" id="GO:0005789">
    <property type="term" value="C:endoplasmic reticulum membrane"/>
    <property type="evidence" value="ECO:0007669"/>
    <property type="project" value="UniProtKB-SubCell"/>
</dbReference>
<evidence type="ECO:0000256" key="24">
    <source>
        <dbReference type="ARBA" id="ARBA00042215"/>
    </source>
</evidence>
<dbReference type="GO" id="GO:0012507">
    <property type="term" value="C:ER to Golgi transport vesicle membrane"/>
    <property type="evidence" value="ECO:0007669"/>
    <property type="project" value="UniProtKB-SubCell"/>
</dbReference>
<keyword evidence="17" id="KW-0804">Transcription</keyword>
<sequence>MHPLLLYTVQLQLFNDSNGLLINHRLSKLPYESPACDKACCVVSLPLDMLQLINNQDMEFPGLFDTPPYSGPPGIQDLPLLTPSVALAPPPPTTSTASLQLSSSLTSSSSSSSSSSILSSSPHLDALLGPPITRSTSSPDKHLLEDYMVNECACSGPQVLLQPQFIKAESLLLTTLKHDPCIVTTVSSPTSLGTTSATVQSTSLQVSGGTILTTMPIMMDGEKLPINRITINSKPMGLPHKGEKRTAHNAIEKRYRSSINDKILELKDLVAGTEAKLNKSAVLKKAIEYIRYIQQTNQKLKQENISLKMAAQKNKSLKDIVAMEVDGPEVKSELPTPPASDVGSPTSFSHCSSDSEPDSPMGEETKPLNGALDASSAGGGVGGMLDRSRMALCAFTFLFLSLNPLAALLCGSTGAGDGVGDNGDASPHSTGRNMLGLTAASWGVMDWMLPTLLVWLLNGVLVAVVLVRLLVYGEPVTRPHSGSSVLFWRHRKQADLDLARGDFAQASQNLWTCLKALGRPLPTSQLDLACASLWALLRLCLQRIWVGRWLAAKAGGLRSDRPLQEDARKSSRDAALVYHRLHQLHMTGKLNGSHLSAIHKALSAVNLVECAGSCLPVVTLAEVYVSAALRVKASLPRFLHFTSRVFLSSARQACLSASGSVPPAMQWLCHPLGHRFFVDGDWAVRSTPKESIYSQAGNTVDPLAQVTQAFREHLLEKALYCVAQPHGEKNQIQGEGEYADALEYLQLLTSASDAAGATTQSFAIGSNMATVTGCDPHSKWWSSVAVVIINWLQGDDAAAERLYPAVEHLPRSLQTAESLLPKASLNTFRAVRALLSRPENCLLSLSHADKASALLRDSLNLGPHCHSSSLDKVVQLLLCDLLLVIRTNVWHLQQGTSGSVASPPELHGFQQDLSSLRKLAHSFRPAMRRLFLHEATARLMAGASPTRTHQLLDRSLRRRATSGAKTGVCECEAQPGQREQAEAAVLACRYLPPSFLSAPGQRVGMLVDAARTLEMLGDKRTLHDCQQMIIKLGSGTTVTSS</sequence>
<evidence type="ECO:0000256" key="9">
    <source>
        <dbReference type="ARBA" id="ARBA00022843"/>
    </source>
</evidence>
<evidence type="ECO:0000313" key="32">
    <source>
        <dbReference type="Proteomes" id="UP000694546"/>
    </source>
</evidence>
<name>A0A8C4ZD64_GADMO</name>
<dbReference type="GO" id="GO:0005634">
    <property type="term" value="C:nucleus"/>
    <property type="evidence" value="ECO:0007669"/>
    <property type="project" value="UniProtKB-SubCell"/>
</dbReference>
<dbReference type="InterPro" id="IPR011598">
    <property type="entry name" value="bHLH_dom"/>
</dbReference>
<gene>
    <name evidence="31" type="primary">SREBF1</name>
    <name evidence="31" type="synonym">srebf1</name>
</gene>
<evidence type="ECO:0000256" key="15">
    <source>
        <dbReference type="ARBA" id="ARBA00023136"/>
    </source>
</evidence>
<evidence type="ECO:0000256" key="7">
    <source>
        <dbReference type="ARBA" id="ARBA00022692"/>
    </source>
</evidence>
<evidence type="ECO:0000256" key="17">
    <source>
        <dbReference type="ARBA" id="ARBA00023163"/>
    </source>
</evidence>
<dbReference type="PROSITE" id="PS50888">
    <property type="entry name" value="BHLH"/>
    <property type="match status" value="1"/>
</dbReference>
<evidence type="ECO:0000256" key="4">
    <source>
        <dbReference type="ARBA" id="ARBA00004557"/>
    </source>
</evidence>
<comment type="function">
    <text evidence="25">Precursor of the transcription factor form (Processed sterol regulatory element-binding protein 1), which is embedded in the endoplasmic reticulum membrane. Low sterol concentrations promote processing of this form, releasing the transcription factor form that translocates into the nucleus and activates transcription of genes involved in cholesterol biosynthesis and lipid homeostasis.</text>
</comment>
<dbReference type="Ensembl" id="ENSGMOT00000012765.2">
    <property type="protein sequence ID" value="ENSGMOP00000012436.2"/>
    <property type="gene ID" value="ENSGMOG00000011626.2"/>
</dbReference>
<keyword evidence="12" id="KW-0333">Golgi apparatus</keyword>
<keyword evidence="18" id="KW-1207">Sterol metabolism</keyword>
<dbReference type="GO" id="GO:0000981">
    <property type="term" value="F:DNA-binding transcription factor activity, RNA polymerase II-specific"/>
    <property type="evidence" value="ECO:0007669"/>
    <property type="project" value="TreeGrafter"/>
</dbReference>
<evidence type="ECO:0000256" key="23">
    <source>
        <dbReference type="ARBA" id="ARBA00039749"/>
    </source>
</evidence>
<dbReference type="GO" id="GO:0000978">
    <property type="term" value="F:RNA polymerase II cis-regulatory region sequence-specific DNA binding"/>
    <property type="evidence" value="ECO:0007669"/>
    <property type="project" value="TreeGrafter"/>
</dbReference>
<dbReference type="Gene3D" id="4.10.280.10">
    <property type="entry name" value="Helix-loop-helix DNA-binding domain"/>
    <property type="match status" value="1"/>
</dbReference>
<keyword evidence="8" id="KW-0256">Endoplasmic reticulum</keyword>
<dbReference type="GeneTree" id="ENSGT00940000159156"/>
<comment type="subunit">
    <text evidence="27">Efficient DNA binding of the soluble transcription factor fragment requires dimerization with another bHLH protein. Interacts with CEBPA, the interaction produces a transcriptional synergy. Interacts with LMNA.</text>
</comment>
<comment type="subunit">
    <text evidence="28">Forms a tight complex with SCAP, the SCAP-SREBP complex, in the endoplasmic reticulum membrane and the Golgi apparatus. Interacts with PAQR3; the interaction anchors the SCAP-SREBP complex to the Golgi apparatus in low cholesterol conditions.</text>
</comment>
<dbReference type="Pfam" id="PF00010">
    <property type="entry name" value="HLH"/>
    <property type="match status" value="1"/>
</dbReference>
<dbReference type="Proteomes" id="UP000694546">
    <property type="component" value="Chromosome 2"/>
</dbReference>
<evidence type="ECO:0000256" key="8">
    <source>
        <dbReference type="ARBA" id="ARBA00022824"/>
    </source>
</evidence>
<dbReference type="InterPro" id="IPR036638">
    <property type="entry name" value="HLH_DNA-bd_sf"/>
</dbReference>
<evidence type="ECO:0000256" key="16">
    <source>
        <dbReference type="ARBA" id="ARBA00023159"/>
    </source>
</evidence>
<evidence type="ECO:0000256" key="3">
    <source>
        <dbReference type="ARBA" id="ARBA00004477"/>
    </source>
</evidence>
<evidence type="ECO:0000256" key="29">
    <source>
        <dbReference type="SAM" id="MobiDB-lite"/>
    </source>
</evidence>
<feature type="region of interest" description="Disordered" evidence="29">
    <location>
        <begin position="80"/>
        <end position="101"/>
    </location>
</feature>
<feature type="compositionally biased region" description="Polar residues" evidence="29">
    <location>
        <begin position="343"/>
        <end position="354"/>
    </location>
</feature>
<keyword evidence="10" id="KW-1133">Transmembrane helix</keyword>
<dbReference type="PANTHER" id="PTHR46062">
    <property type="entry name" value="STEROL REGULATORY ELEMENT-BINDING PROTEIN"/>
    <property type="match status" value="1"/>
</dbReference>
<keyword evidence="6" id="KW-0597">Phosphoprotein</keyword>
<protein>
    <recommendedName>
        <fullName evidence="23">Sterol regulatory element-binding protein 1</fullName>
    </recommendedName>
    <alternativeName>
        <fullName evidence="24">Sterol regulatory element-binding transcription factor 1</fullName>
    </alternativeName>
</protein>
<organism evidence="31 32">
    <name type="scientific">Gadus morhua</name>
    <name type="common">Atlantic cod</name>
    <dbReference type="NCBI Taxonomy" id="8049"/>
    <lineage>
        <taxon>Eukaryota</taxon>
        <taxon>Metazoa</taxon>
        <taxon>Chordata</taxon>
        <taxon>Craniata</taxon>
        <taxon>Vertebrata</taxon>
        <taxon>Euteleostomi</taxon>
        <taxon>Actinopterygii</taxon>
        <taxon>Neopterygii</taxon>
        <taxon>Teleostei</taxon>
        <taxon>Neoteleostei</taxon>
        <taxon>Acanthomorphata</taxon>
        <taxon>Zeiogadaria</taxon>
        <taxon>Gadariae</taxon>
        <taxon>Gadiformes</taxon>
        <taxon>Gadoidei</taxon>
        <taxon>Gadidae</taxon>
        <taxon>Gadus</taxon>
    </lineage>
</organism>
<keyword evidence="13" id="KW-0443">Lipid metabolism</keyword>
<dbReference type="SUPFAM" id="SSF47459">
    <property type="entry name" value="HLH, helix-loop-helix DNA-binding domain"/>
    <property type="match status" value="1"/>
</dbReference>
<dbReference type="SMART" id="SM00353">
    <property type="entry name" value="HLH"/>
    <property type="match status" value="1"/>
</dbReference>
<evidence type="ECO:0000259" key="30">
    <source>
        <dbReference type="PROSITE" id="PS50888"/>
    </source>
</evidence>
<evidence type="ECO:0000256" key="12">
    <source>
        <dbReference type="ARBA" id="ARBA00023034"/>
    </source>
</evidence>
<keyword evidence="7" id="KW-0812">Transmembrane</keyword>
<reference evidence="31" key="1">
    <citation type="submission" date="2025-08" db="UniProtKB">
        <authorList>
            <consortium name="Ensembl"/>
        </authorList>
    </citation>
    <scope>IDENTIFICATION</scope>
</reference>
<keyword evidence="32" id="KW-1185">Reference proteome</keyword>
<dbReference type="GO" id="GO:0046983">
    <property type="term" value="F:protein dimerization activity"/>
    <property type="evidence" value="ECO:0007669"/>
    <property type="project" value="InterPro"/>
</dbReference>
<keyword evidence="19" id="KW-0753">Steroid metabolism</keyword>
<evidence type="ECO:0000256" key="11">
    <source>
        <dbReference type="ARBA" id="ARBA00023015"/>
    </source>
</evidence>
<evidence type="ECO:0000256" key="2">
    <source>
        <dbReference type="ARBA" id="ARBA00004394"/>
    </source>
</evidence>
<dbReference type="CDD" id="cd18921">
    <property type="entry name" value="bHLHzip_SREBP1"/>
    <property type="match status" value="1"/>
</dbReference>
<evidence type="ECO:0000256" key="28">
    <source>
        <dbReference type="ARBA" id="ARBA00049702"/>
    </source>
</evidence>
<evidence type="ECO:0000256" key="18">
    <source>
        <dbReference type="ARBA" id="ARBA00023166"/>
    </source>
</evidence>
<reference evidence="31" key="2">
    <citation type="submission" date="2025-09" db="UniProtKB">
        <authorList>
            <consortium name="Ensembl"/>
        </authorList>
    </citation>
    <scope>IDENTIFICATION</scope>
</reference>
<keyword evidence="16" id="KW-0010">Activator</keyword>
<evidence type="ECO:0000256" key="22">
    <source>
        <dbReference type="ARBA" id="ARBA00038460"/>
    </source>
</evidence>
<evidence type="ECO:0000256" key="21">
    <source>
        <dbReference type="ARBA" id="ARBA00023329"/>
    </source>
</evidence>
<proteinExistence type="inferred from homology"/>
<feature type="domain" description="BHLH" evidence="30">
    <location>
        <begin position="243"/>
        <end position="293"/>
    </location>
</feature>
<evidence type="ECO:0000256" key="19">
    <source>
        <dbReference type="ARBA" id="ARBA00023221"/>
    </source>
</evidence>
<evidence type="ECO:0000256" key="13">
    <source>
        <dbReference type="ARBA" id="ARBA00023098"/>
    </source>
</evidence>
<evidence type="ECO:0000256" key="6">
    <source>
        <dbReference type="ARBA" id="ARBA00022553"/>
    </source>
</evidence>
<evidence type="ECO:0000256" key="26">
    <source>
        <dbReference type="ARBA" id="ARBA00045371"/>
    </source>
</evidence>
<keyword evidence="21" id="KW-0968">Cytoplasmic vesicle</keyword>
<keyword evidence="15" id="KW-0472">Membrane</keyword>